<keyword evidence="3" id="KW-1185">Reference proteome</keyword>
<dbReference type="EMBL" id="BGZK01000959">
    <property type="protein sequence ID" value="GBP66524.1"/>
    <property type="molecule type" value="Genomic_DNA"/>
</dbReference>
<sequence>MVVFLNEPMSKQQTANDKETSQSRRSVSAKDASAMTRAAGIARQKTQRRARLTHLPLRRAGLEIVICDLTVVMLSRDL</sequence>
<reference evidence="2 3" key="1">
    <citation type="journal article" date="2019" name="Commun. Biol.">
        <title>The bagworm genome reveals a unique fibroin gene that provides high tensile strength.</title>
        <authorList>
            <person name="Kono N."/>
            <person name="Nakamura H."/>
            <person name="Ohtoshi R."/>
            <person name="Tomita M."/>
            <person name="Numata K."/>
            <person name="Arakawa K."/>
        </authorList>
    </citation>
    <scope>NUCLEOTIDE SEQUENCE [LARGE SCALE GENOMIC DNA]</scope>
</reference>
<accession>A0A4C1XVA6</accession>
<evidence type="ECO:0000313" key="2">
    <source>
        <dbReference type="EMBL" id="GBP66524.1"/>
    </source>
</evidence>
<dbReference type="AlphaFoldDB" id="A0A4C1XVA6"/>
<dbReference type="Proteomes" id="UP000299102">
    <property type="component" value="Unassembled WGS sequence"/>
</dbReference>
<feature type="region of interest" description="Disordered" evidence="1">
    <location>
        <begin position="1"/>
        <end position="47"/>
    </location>
</feature>
<evidence type="ECO:0000313" key="3">
    <source>
        <dbReference type="Proteomes" id="UP000299102"/>
    </source>
</evidence>
<organism evidence="2 3">
    <name type="scientific">Eumeta variegata</name>
    <name type="common">Bagworm moth</name>
    <name type="synonym">Eumeta japonica</name>
    <dbReference type="NCBI Taxonomy" id="151549"/>
    <lineage>
        <taxon>Eukaryota</taxon>
        <taxon>Metazoa</taxon>
        <taxon>Ecdysozoa</taxon>
        <taxon>Arthropoda</taxon>
        <taxon>Hexapoda</taxon>
        <taxon>Insecta</taxon>
        <taxon>Pterygota</taxon>
        <taxon>Neoptera</taxon>
        <taxon>Endopterygota</taxon>
        <taxon>Lepidoptera</taxon>
        <taxon>Glossata</taxon>
        <taxon>Ditrysia</taxon>
        <taxon>Tineoidea</taxon>
        <taxon>Psychidae</taxon>
        <taxon>Oiketicinae</taxon>
        <taxon>Eumeta</taxon>
    </lineage>
</organism>
<proteinExistence type="predicted"/>
<gene>
    <name evidence="2" type="ORF">EVAR_54018_1</name>
</gene>
<protein>
    <submittedName>
        <fullName evidence="2">Uncharacterized protein</fullName>
    </submittedName>
</protein>
<evidence type="ECO:0000256" key="1">
    <source>
        <dbReference type="SAM" id="MobiDB-lite"/>
    </source>
</evidence>
<name>A0A4C1XVA6_EUMVA</name>
<comment type="caution">
    <text evidence="2">The sequence shown here is derived from an EMBL/GenBank/DDBJ whole genome shotgun (WGS) entry which is preliminary data.</text>
</comment>